<dbReference type="InterPro" id="IPR018496">
    <property type="entry name" value="PsdUridine_synth_RsuA/RluB_CS"/>
</dbReference>
<dbReference type="InterPro" id="IPR000748">
    <property type="entry name" value="PsdUridine_synth_RsuA/RluB/E/F"/>
</dbReference>
<dbReference type="SMART" id="SM00363">
    <property type="entry name" value="S4"/>
    <property type="match status" value="1"/>
</dbReference>
<evidence type="ECO:0000256" key="4">
    <source>
        <dbReference type="ARBA" id="ARBA00036535"/>
    </source>
</evidence>
<dbReference type="PROSITE" id="PS01149">
    <property type="entry name" value="PSI_RSU"/>
    <property type="match status" value="1"/>
</dbReference>
<evidence type="ECO:0000313" key="9">
    <source>
        <dbReference type="Proteomes" id="UP000283077"/>
    </source>
</evidence>
<dbReference type="GO" id="GO:0000455">
    <property type="term" value="P:enzyme-directed rRNA pseudouridine synthesis"/>
    <property type="evidence" value="ECO:0007669"/>
    <property type="project" value="UniProtKB-ARBA"/>
</dbReference>
<proteinExistence type="inferred from homology"/>
<dbReference type="InterPro" id="IPR042092">
    <property type="entry name" value="PsdUridine_s_RsuA/RluB/E/F_cat"/>
</dbReference>
<evidence type="ECO:0000256" key="5">
    <source>
        <dbReference type="PROSITE-ProRule" id="PRU00182"/>
    </source>
</evidence>
<dbReference type="InterPro" id="IPR050343">
    <property type="entry name" value="RsuA_PseudoU_synthase"/>
</dbReference>
<dbReference type="NCBIfam" id="TIGR00093">
    <property type="entry name" value="pseudouridine synthase"/>
    <property type="match status" value="1"/>
</dbReference>
<dbReference type="Gene3D" id="3.30.70.580">
    <property type="entry name" value="Pseudouridine synthase I, catalytic domain, N-terminal subdomain"/>
    <property type="match status" value="1"/>
</dbReference>
<dbReference type="PANTHER" id="PTHR47683:SF2">
    <property type="entry name" value="RNA-BINDING S4 DOMAIN-CONTAINING PROTEIN"/>
    <property type="match status" value="1"/>
</dbReference>
<dbReference type="GO" id="GO:0003723">
    <property type="term" value="F:RNA binding"/>
    <property type="evidence" value="ECO:0007669"/>
    <property type="project" value="UniProtKB-KW"/>
</dbReference>
<evidence type="ECO:0000256" key="2">
    <source>
        <dbReference type="ARBA" id="ARBA00023235"/>
    </source>
</evidence>
<dbReference type="OrthoDB" id="9807213at2"/>
<name>A0A437QJ12_9GAMM</name>
<comment type="caution">
    <text evidence="8">The sequence shown here is derived from an EMBL/GenBank/DDBJ whole genome shotgun (WGS) entry which is preliminary data.</text>
</comment>
<gene>
    <name evidence="8" type="ORF">EOE67_14910</name>
</gene>
<dbReference type="AlphaFoldDB" id="A0A437QJ12"/>
<evidence type="ECO:0000256" key="3">
    <source>
        <dbReference type="ARBA" id="ARBA00036390"/>
    </source>
</evidence>
<organism evidence="8 9">
    <name type="scientific">Rheinheimera riviphila</name>
    <dbReference type="NCBI Taxonomy" id="1834037"/>
    <lineage>
        <taxon>Bacteria</taxon>
        <taxon>Pseudomonadati</taxon>
        <taxon>Pseudomonadota</taxon>
        <taxon>Gammaproteobacteria</taxon>
        <taxon>Chromatiales</taxon>
        <taxon>Chromatiaceae</taxon>
        <taxon>Rheinheimera</taxon>
    </lineage>
</organism>
<dbReference type="SUPFAM" id="SSF55174">
    <property type="entry name" value="Alpha-L RNA-binding motif"/>
    <property type="match status" value="1"/>
</dbReference>
<reference evidence="8 9" key="1">
    <citation type="submission" date="2019-01" db="EMBL/GenBank/DDBJ databases">
        <authorList>
            <person name="Chen W.-M."/>
        </authorList>
    </citation>
    <scope>NUCLEOTIDE SEQUENCE [LARGE SCALE GENOMIC DNA]</scope>
    <source>
        <strain evidence="8 9">KYPC3</strain>
    </source>
</reference>
<dbReference type="EMBL" id="SACS01000017">
    <property type="protein sequence ID" value="RVU34532.1"/>
    <property type="molecule type" value="Genomic_DNA"/>
</dbReference>
<dbReference type="Gene3D" id="3.30.70.1560">
    <property type="entry name" value="Alpha-L RNA-binding motif"/>
    <property type="match status" value="1"/>
</dbReference>
<dbReference type="Pfam" id="PF00849">
    <property type="entry name" value="PseudoU_synth_2"/>
    <property type="match status" value="1"/>
</dbReference>
<comment type="catalytic activity">
    <reaction evidence="3">
        <text>uridine(35) in tRNA(Tyr) = pseudouridine(35) in tRNA(Tyr)</text>
        <dbReference type="Rhea" id="RHEA:60556"/>
        <dbReference type="Rhea" id="RHEA-COMP:15607"/>
        <dbReference type="Rhea" id="RHEA-COMP:15608"/>
        <dbReference type="ChEBI" id="CHEBI:65314"/>
        <dbReference type="ChEBI" id="CHEBI:65315"/>
    </reaction>
</comment>
<dbReference type="Gene3D" id="3.10.290.10">
    <property type="entry name" value="RNA-binding S4 domain"/>
    <property type="match status" value="1"/>
</dbReference>
<keyword evidence="9" id="KW-1185">Reference proteome</keyword>
<dbReference type="CDD" id="cd00165">
    <property type="entry name" value="S4"/>
    <property type="match status" value="1"/>
</dbReference>
<dbReference type="InterPro" id="IPR020103">
    <property type="entry name" value="PsdUridine_synth_cat_dom_sf"/>
</dbReference>
<dbReference type="PANTHER" id="PTHR47683">
    <property type="entry name" value="PSEUDOURIDINE SYNTHASE FAMILY PROTEIN-RELATED"/>
    <property type="match status" value="1"/>
</dbReference>
<feature type="domain" description="RNA-binding S4" evidence="7">
    <location>
        <begin position="35"/>
        <end position="92"/>
    </location>
</feature>
<dbReference type="PROSITE" id="PS50889">
    <property type="entry name" value="S4"/>
    <property type="match status" value="1"/>
</dbReference>
<dbReference type="GO" id="GO:0160138">
    <property type="term" value="F:23S rRNA pseudouridine(2604) synthase activity"/>
    <property type="evidence" value="ECO:0007669"/>
    <property type="project" value="UniProtKB-EC"/>
</dbReference>
<evidence type="ECO:0000256" key="1">
    <source>
        <dbReference type="ARBA" id="ARBA00008348"/>
    </source>
</evidence>
<comment type="catalytic activity">
    <reaction evidence="4">
        <text>uridine(2604) in 23S rRNA = pseudouridine(2604) in 23S rRNA</text>
        <dbReference type="Rhea" id="RHEA:38875"/>
        <dbReference type="Rhea" id="RHEA-COMP:10093"/>
        <dbReference type="Rhea" id="RHEA-COMP:10094"/>
        <dbReference type="ChEBI" id="CHEBI:65314"/>
        <dbReference type="ChEBI" id="CHEBI:65315"/>
        <dbReference type="EC" id="5.4.99.21"/>
    </reaction>
</comment>
<sequence length="265" mass="29136">MTTSYSATEAALQPSNQSVLESTAINNSPATLVGLRLNQAIAHSGLCSRKAAARLISEQRVLVNGQQQPHHYLIKTGDFIQIDGKALPEASPRQCWLYHKPVGVDCNVKSDDPYSIAQLLATLPLRLFPLGRLDKDSSGLLLLSNDGALAHRLMHADQLQQKEYRVEVDKVVTEAQVLQLAAGVSWQLGTTLYQSDPCIVKAENNLLTIVLTQGLNRQIRYMCRAVGLKVLTLHRVRINQLLLTHAVGCCRPLTADEMLLLTARS</sequence>
<dbReference type="Proteomes" id="UP000283077">
    <property type="component" value="Unassembled WGS sequence"/>
</dbReference>
<keyword evidence="2 6" id="KW-0413">Isomerase</keyword>
<evidence type="ECO:0000259" key="7">
    <source>
        <dbReference type="SMART" id="SM00363"/>
    </source>
</evidence>
<dbReference type="SUPFAM" id="SSF55120">
    <property type="entry name" value="Pseudouridine synthase"/>
    <property type="match status" value="1"/>
</dbReference>
<comment type="similarity">
    <text evidence="1 6">Belongs to the pseudouridine synthase RsuA family.</text>
</comment>
<dbReference type="EC" id="5.4.99.-" evidence="6"/>
<protein>
    <recommendedName>
        <fullName evidence="6">Pseudouridine synthase</fullName>
        <ecNumber evidence="6">5.4.99.-</ecNumber>
    </recommendedName>
</protein>
<evidence type="ECO:0000256" key="6">
    <source>
        <dbReference type="RuleBase" id="RU003887"/>
    </source>
</evidence>
<dbReference type="InterPro" id="IPR036986">
    <property type="entry name" value="S4_RNA-bd_sf"/>
</dbReference>
<dbReference type="Pfam" id="PF01479">
    <property type="entry name" value="S4"/>
    <property type="match status" value="1"/>
</dbReference>
<dbReference type="InterPro" id="IPR006145">
    <property type="entry name" value="PsdUridine_synth_RsuA/RluA"/>
</dbReference>
<accession>A0A437QJ12</accession>
<evidence type="ECO:0000313" key="8">
    <source>
        <dbReference type="EMBL" id="RVU34532.1"/>
    </source>
</evidence>
<dbReference type="InterPro" id="IPR002942">
    <property type="entry name" value="S4_RNA-bd"/>
</dbReference>
<keyword evidence="5" id="KW-0694">RNA-binding</keyword>
<dbReference type="InterPro" id="IPR020094">
    <property type="entry name" value="TruA/RsuA/RluB/E/F_N"/>
</dbReference>